<keyword evidence="9" id="KW-0804">Transcription</keyword>
<evidence type="ECO:0000256" key="5">
    <source>
        <dbReference type="ARBA" id="ARBA00022771"/>
    </source>
</evidence>
<name>A0A8B8HJ01_VANTA</name>
<evidence type="ECO:0000256" key="12">
    <source>
        <dbReference type="PROSITE-ProRule" id="PRU01263"/>
    </source>
</evidence>
<dbReference type="PANTHER" id="PTHR24393">
    <property type="entry name" value="ZINC FINGER PROTEIN"/>
    <property type="match status" value="1"/>
</dbReference>
<organism evidence="15 16">
    <name type="scientific">Vanessa tameamea</name>
    <name type="common">Kamehameha butterfly</name>
    <dbReference type="NCBI Taxonomy" id="334116"/>
    <lineage>
        <taxon>Eukaryota</taxon>
        <taxon>Metazoa</taxon>
        <taxon>Ecdysozoa</taxon>
        <taxon>Arthropoda</taxon>
        <taxon>Hexapoda</taxon>
        <taxon>Insecta</taxon>
        <taxon>Pterygota</taxon>
        <taxon>Neoptera</taxon>
        <taxon>Endopterygota</taxon>
        <taxon>Lepidoptera</taxon>
        <taxon>Glossata</taxon>
        <taxon>Ditrysia</taxon>
        <taxon>Papilionoidea</taxon>
        <taxon>Nymphalidae</taxon>
        <taxon>Nymphalinae</taxon>
        <taxon>Vanessa</taxon>
    </lineage>
</organism>
<protein>
    <submittedName>
        <fullName evidence="16">Zinc finger protein ZFP2-like</fullName>
    </submittedName>
</protein>
<dbReference type="OrthoDB" id="40579at2759"/>
<dbReference type="InterPro" id="IPR012934">
    <property type="entry name" value="Znf_AD"/>
</dbReference>
<dbReference type="PROSITE" id="PS00028">
    <property type="entry name" value="ZINC_FINGER_C2H2_1"/>
    <property type="match status" value="11"/>
</dbReference>
<feature type="binding site" evidence="12">
    <location>
        <position position="60"/>
    </location>
    <ligand>
        <name>Zn(2+)</name>
        <dbReference type="ChEBI" id="CHEBI:29105"/>
    </ligand>
</feature>
<feature type="domain" description="C2H2-type" evidence="13">
    <location>
        <begin position="526"/>
        <end position="553"/>
    </location>
</feature>
<dbReference type="OMA" id="HSALHVK"/>
<dbReference type="SMART" id="SM00355">
    <property type="entry name" value="ZnF_C2H2"/>
    <property type="match status" value="12"/>
</dbReference>
<evidence type="ECO:0000256" key="4">
    <source>
        <dbReference type="ARBA" id="ARBA00022737"/>
    </source>
</evidence>
<keyword evidence="7" id="KW-0805">Transcription regulation</keyword>
<keyword evidence="6 12" id="KW-0862">Zinc</keyword>
<dbReference type="Pfam" id="PF13912">
    <property type="entry name" value="zf-C2H2_6"/>
    <property type="match status" value="1"/>
</dbReference>
<feature type="domain" description="C2H2-type" evidence="13">
    <location>
        <begin position="471"/>
        <end position="498"/>
    </location>
</feature>
<keyword evidence="4" id="KW-0677">Repeat</keyword>
<evidence type="ECO:0000256" key="2">
    <source>
        <dbReference type="ARBA" id="ARBA00006991"/>
    </source>
</evidence>
<dbReference type="AlphaFoldDB" id="A0A8B8HJ01"/>
<evidence type="ECO:0000313" key="16">
    <source>
        <dbReference type="RefSeq" id="XP_026484823.2"/>
    </source>
</evidence>
<evidence type="ECO:0000259" key="14">
    <source>
        <dbReference type="PROSITE" id="PS51915"/>
    </source>
</evidence>
<keyword evidence="10" id="KW-0539">Nucleus</keyword>
<evidence type="ECO:0000256" key="3">
    <source>
        <dbReference type="ARBA" id="ARBA00022723"/>
    </source>
</evidence>
<dbReference type="InterPro" id="IPR036236">
    <property type="entry name" value="Znf_C2H2_sf"/>
</dbReference>
<dbReference type="InterPro" id="IPR013087">
    <property type="entry name" value="Znf_C2H2_type"/>
</dbReference>
<feature type="domain" description="C2H2-type" evidence="13">
    <location>
        <begin position="499"/>
        <end position="525"/>
    </location>
</feature>
<proteinExistence type="inferred from homology"/>
<dbReference type="GO" id="GO:0005634">
    <property type="term" value="C:nucleus"/>
    <property type="evidence" value="ECO:0007669"/>
    <property type="project" value="UniProtKB-SubCell"/>
</dbReference>
<evidence type="ECO:0000256" key="7">
    <source>
        <dbReference type="ARBA" id="ARBA00023015"/>
    </source>
</evidence>
<dbReference type="PANTHER" id="PTHR24393:SF15">
    <property type="entry name" value="IP01243P-RELATED"/>
    <property type="match status" value="1"/>
</dbReference>
<feature type="domain" description="C2H2-type" evidence="13">
    <location>
        <begin position="386"/>
        <end position="414"/>
    </location>
</feature>
<keyword evidence="8" id="KW-0238">DNA-binding</keyword>
<keyword evidence="3 12" id="KW-0479">Metal-binding</keyword>
<dbReference type="GO" id="GO:0008270">
    <property type="term" value="F:zinc ion binding"/>
    <property type="evidence" value="ECO:0007669"/>
    <property type="project" value="UniProtKB-UniRule"/>
</dbReference>
<dbReference type="GeneID" id="113392545"/>
<feature type="domain" description="C2H2-type" evidence="13">
    <location>
        <begin position="554"/>
        <end position="581"/>
    </location>
</feature>
<dbReference type="Proteomes" id="UP001652626">
    <property type="component" value="Chromosome 10"/>
</dbReference>
<dbReference type="GO" id="GO:0000785">
    <property type="term" value="C:chromatin"/>
    <property type="evidence" value="ECO:0007669"/>
    <property type="project" value="UniProtKB-ARBA"/>
</dbReference>
<evidence type="ECO:0000313" key="15">
    <source>
        <dbReference type="Proteomes" id="UP001652626"/>
    </source>
</evidence>
<feature type="domain" description="C2H2-type" evidence="13">
    <location>
        <begin position="273"/>
        <end position="295"/>
    </location>
</feature>
<dbReference type="SMART" id="SM00868">
    <property type="entry name" value="zf-AD"/>
    <property type="match status" value="1"/>
</dbReference>
<dbReference type="SUPFAM" id="SSF57667">
    <property type="entry name" value="beta-beta-alpha zinc fingers"/>
    <property type="match status" value="7"/>
</dbReference>
<evidence type="ECO:0000256" key="6">
    <source>
        <dbReference type="ARBA" id="ARBA00022833"/>
    </source>
</evidence>
<dbReference type="RefSeq" id="XP_026484823.2">
    <property type="nucleotide sequence ID" value="XM_026629038.2"/>
</dbReference>
<dbReference type="Gene3D" id="3.30.160.60">
    <property type="entry name" value="Classic Zinc Finger"/>
    <property type="match status" value="9"/>
</dbReference>
<feature type="binding site" evidence="12">
    <location>
        <position position="57"/>
    </location>
    <ligand>
        <name>Zn(2+)</name>
        <dbReference type="ChEBI" id="CHEBI:29105"/>
    </ligand>
</feature>
<dbReference type="Pfam" id="PF00096">
    <property type="entry name" value="zf-C2H2"/>
    <property type="match status" value="3"/>
</dbReference>
<comment type="subcellular location">
    <subcellularLocation>
        <location evidence="1">Nucleus</location>
    </subcellularLocation>
</comment>
<dbReference type="Pfam" id="PF07776">
    <property type="entry name" value="zf-AD"/>
    <property type="match status" value="1"/>
</dbReference>
<dbReference type="SUPFAM" id="SSF57716">
    <property type="entry name" value="Glucocorticoid receptor-like (DNA-binding domain)"/>
    <property type="match status" value="1"/>
</dbReference>
<dbReference type="GO" id="GO:0040029">
    <property type="term" value="P:epigenetic regulation of gene expression"/>
    <property type="evidence" value="ECO:0007669"/>
    <property type="project" value="UniProtKB-ARBA"/>
</dbReference>
<feature type="binding site" evidence="12">
    <location>
        <position position="102"/>
    </location>
    <ligand>
        <name>Zn(2+)</name>
        <dbReference type="ChEBI" id="CHEBI:29105"/>
    </ligand>
</feature>
<keyword evidence="5 11" id="KW-0863">Zinc-finger</keyword>
<evidence type="ECO:0000256" key="9">
    <source>
        <dbReference type="ARBA" id="ARBA00023163"/>
    </source>
</evidence>
<feature type="domain" description="ZAD" evidence="14">
    <location>
        <begin position="55"/>
        <end position="129"/>
    </location>
</feature>
<evidence type="ECO:0000256" key="1">
    <source>
        <dbReference type="ARBA" id="ARBA00004123"/>
    </source>
</evidence>
<keyword evidence="15" id="KW-1185">Reference proteome</keyword>
<evidence type="ECO:0000256" key="8">
    <source>
        <dbReference type="ARBA" id="ARBA00023125"/>
    </source>
</evidence>
<dbReference type="GO" id="GO:0003682">
    <property type="term" value="F:chromatin binding"/>
    <property type="evidence" value="ECO:0007669"/>
    <property type="project" value="UniProtKB-ARBA"/>
</dbReference>
<feature type="domain" description="C2H2-type" evidence="13">
    <location>
        <begin position="242"/>
        <end position="270"/>
    </location>
</feature>
<dbReference type="PROSITE" id="PS50157">
    <property type="entry name" value="ZINC_FINGER_C2H2_2"/>
    <property type="match status" value="12"/>
</dbReference>
<accession>A0A8B8HJ01</accession>
<evidence type="ECO:0000256" key="10">
    <source>
        <dbReference type="ARBA" id="ARBA00023242"/>
    </source>
</evidence>
<feature type="domain" description="C2H2-type" evidence="13">
    <location>
        <begin position="329"/>
        <end position="356"/>
    </location>
</feature>
<feature type="domain" description="C2H2-type" evidence="13">
    <location>
        <begin position="415"/>
        <end position="442"/>
    </location>
</feature>
<dbReference type="GO" id="GO:0001228">
    <property type="term" value="F:DNA-binding transcription activator activity, RNA polymerase II-specific"/>
    <property type="evidence" value="ECO:0007669"/>
    <property type="project" value="TreeGrafter"/>
</dbReference>
<sequence>MSNQNNENSNDLENEIPLTAIVYNKHIEQSKTVMPKNMFQNESTSNPGISIDIKYVCRICLTAENNMISLMSTVGCDVLADMFTSISSIKVSSHESLPLQICVPCQRDILHCYKFKLKCNKTNNILRSLLKDKCNSNLIGYNTSDLDKVDQITQTMFDDVVRLNQMQQNEINTLKDETLKEEQDLKTEINEDHDEIEYLEDDIFYDNDVKNEEDKRSEETLELTDKEKKYNQKSFKAKKKRFNCNNCFKNFLKSKTLRIHVQTCHSGKTFPPFGCGQCKDSFNSQEDLHIHSALHVKGTHWTCNKCFKDFTERNRFRRHIRRHMETKRHACEACDKTFSELCALRRHSRVHTGEKVEKRYRCDICDKRFCDSSQLAAHSARHTGVRPCACECGKTFPSRRLLASHRLVHSDLKRFACDYCDKRFRHESTRNTHHRTHTGEKPYICSICGKTFIQSSNLKLHMRTHTGERPYTCDVCGRKFTSGSSLTCHRRTHTGEKPYSCHICGKRFARTDIRTHMRQHTGERPFACCVCPKKFINAARLRDHYLIHTGEKPYECAICNEKFKKKSYLAKHLRSHDKEKKIKEKKIVIVQQLPFVMDNNLIYAESATNEIAIKDTPESNVDTEYENKEVTLVTEEVPLEVSGELVLEDDSNVKAELVVVNVGHNDINYEEGEICLNTNNIKYENNRNTHNGSLVTVDEGEVNISESASVLEGSAVKLYQLDQSLVQIHTSGRHITIQKITSKMTTNFN</sequence>
<feature type="binding site" evidence="12">
    <location>
        <position position="105"/>
    </location>
    <ligand>
        <name>Zn(2+)</name>
        <dbReference type="ChEBI" id="CHEBI:29105"/>
    </ligand>
</feature>
<feature type="domain" description="C2H2-type" evidence="13">
    <location>
        <begin position="443"/>
        <end position="470"/>
    </location>
</feature>
<feature type="domain" description="C2H2-type" evidence="13">
    <location>
        <begin position="301"/>
        <end position="328"/>
    </location>
</feature>
<evidence type="ECO:0000259" key="13">
    <source>
        <dbReference type="PROSITE" id="PS50157"/>
    </source>
</evidence>
<dbReference type="GO" id="GO:0000978">
    <property type="term" value="F:RNA polymerase II cis-regulatory region sequence-specific DNA binding"/>
    <property type="evidence" value="ECO:0007669"/>
    <property type="project" value="TreeGrafter"/>
</dbReference>
<dbReference type="Gene3D" id="3.40.1800.20">
    <property type="match status" value="1"/>
</dbReference>
<evidence type="ECO:0000256" key="11">
    <source>
        <dbReference type="PROSITE-ProRule" id="PRU00042"/>
    </source>
</evidence>
<feature type="domain" description="C2H2-type" evidence="13">
    <location>
        <begin position="360"/>
        <end position="387"/>
    </location>
</feature>
<dbReference type="PROSITE" id="PS51915">
    <property type="entry name" value="ZAD"/>
    <property type="match status" value="1"/>
</dbReference>
<gene>
    <name evidence="16" type="primary">LOC113392545</name>
</gene>
<reference evidence="16" key="1">
    <citation type="submission" date="2025-08" db="UniProtKB">
        <authorList>
            <consortium name="RefSeq"/>
        </authorList>
    </citation>
    <scope>IDENTIFICATION</scope>
    <source>
        <tissue evidence="16">Whole body</tissue>
    </source>
</reference>
<comment type="similarity">
    <text evidence="2">Belongs to the krueppel C2H2-type zinc-finger protein family.</text>
</comment>